<dbReference type="PANTHER" id="PTHR46796:SF6">
    <property type="entry name" value="ARAC SUBFAMILY"/>
    <property type="match status" value="1"/>
</dbReference>
<keyword evidence="6" id="KW-1185">Reference proteome</keyword>
<dbReference type="Pfam" id="PF14525">
    <property type="entry name" value="AraC_binding_2"/>
    <property type="match status" value="1"/>
</dbReference>
<dbReference type="InterPro" id="IPR018062">
    <property type="entry name" value="HTH_AraC-typ_CS"/>
</dbReference>
<dbReference type="Gene3D" id="1.10.10.60">
    <property type="entry name" value="Homeodomain-like"/>
    <property type="match status" value="1"/>
</dbReference>
<reference evidence="5 6" key="1">
    <citation type="submission" date="2016-10" db="EMBL/GenBank/DDBJ databases">
        <authorList>
            <person name="de Groot N.N."/>
        </authorList>
    </citation>
    <scope>NUCLEOTIDE SEQUENCE [LARGE SCALE GENOMIC DNA]</scope>
    <source>
        <strain evidence="5 6">U95</strain>
    </source>
</reference>
<sequence>MQTMFDTTHVARSERLSYWQESACDAYLPIACDSKAGTSFEGKIALSRLSRLNLSIINASQQTVSRDRRMIARNADRFFMVSVPIGADCRLHQDTREAHLRPGDFAIYATDQPYRLDCSDGVDQMVIQLPYEKLRSRLPNAETLTARRVDGTNALNRMAYAHLRQYAAVLEEQTPEVQHLLQDIMLDLIAASLATLHTADYELSRPQTLSLMRAKQFIRGNLQDHDLDPTRVAQATGLSRRSLRRLFAESGDSLSGYLRDARLDKAAEDLRNPLCASQSISEIAVKWGMDNFSHFTRIFKARFGQTPTEFRNQK</sequence>
<evidence type="ECO:0000313" key="5">
    <source>
        <dbReference type="EMBL" id="SCZ60430.1"/>
    </source>
</evidence>
<dbReference type="InterPro" id="IPR020449">
    <property type="entry name" value="Tscrpt_reg_AraC-type_HTH"/>
</dbReference>
<keyword evidence="3" id="KW-0804">Transcription</keyword>
<dbReference type="OrthoDB" id="8004517at2"/>
<dbReference type="GO" id="GO:0003700">
    <property type="term" value="F:DNA-binding transcription factor activity"/>
    <property type="evidence" value="ECO:0007669"/>
    <property type="project" value="InterPro"/>
</dbReference>
<dbReference type="InterPro" id="IPR035418">
    <property type="entry name" value="AraC-bd_2"/>
</dbReference>
<keyword evidence="1" id="KW-0805">Transcription regulation</keyword>
<dbReference type="InterPro" id="IPR050204">
    <property type="entry name" value="AraC_XylS_family_regulators"/>
</dbReference>
<dbReference type="AlphaFoldDB" id="A0A1G5QFX0"/>
<evidence type="ECO:0000256" key="2">
    <source>
        <dbReference type="ARBA" id="ARBA00023125"/>
    </source>
</evidence>
<proteinExistence type="predicted"/>
<dbReference type="SUPFAM" id="SSF46689">
    <property type="entry name" value="Homeodomain-like"/>
    <property type="match status" value="1"/>
</dbReference>
<evidence type="ECO:0000313" key="6">
    <source>
        <dbReference type="Proteomes" id="UP000198767"/>
    </source>
</evidence>
<evidence type="ECO:0000259" key="4">
    <source>
        <dbReference type="PROSITE" id="PS01124"/>
    </source>
</evidence>
<dbReference type="RefSeq" id="WP_090217777.1">
    <property type="nucleotide sequence ID" value="NZ_CANLDO010000004.1"/>
</dbReference>
<dbReference type="PANTHER" id="PTHR46796">
    <property type="entry name" value="HTH-TYPE TRANSCRIPTIONAL ACTIVATOR RHAS-RELATED"/>
    <property type="match status" value="1"/>
</dbReference>
<evidence type="ECO:0000256" key="1">
    <source>
        <dbReference type="ARBA" id="ARBA00023015"/>
    </source>
</evidence>
<protein>
    <submittedName>
        <fullName evidence="5">Transcriptional regulator, AraC family</fullName>
    </submittedName>
</protein>
<feature type="domain" description="HTH araC/xylS-type" evidence="4">
    <location>
        <begin position="212"/>
        <end position="313"/>
    </location>
</feature>
<accession>A0A1G5QFX0</accession>
<dbReference type="PROSITE" id="PS00041">
    <property type="entry name" value="HTH_ARAC_FAMILY_1"/>
    <property type="match status" value="1"/>
</dbReference>
<dbReference type="EMBL" id="FMWG01000004">
    <property type="protein sequence ID" value="SCZ60430.1"/>
    <property type="molecule type" value="Genomic_DNA"/>
</dbReference>
<organism evidence="5 6">
    <name type="scientific">Epibacterium ulvae</name>
    <dbReference type="NCBI Taxonomy" id="1156985"/>
    <lineage>
        <taxon>Bacteria</taxon>
        <taxon>Pseudomonadati</taxon>
        <taxon>Pseudomonadota</taxon>
        <taxon>Alphaproteobacteria</taxon>
        <taxon>Rhodobacterales</taxon>
        <taxon>Roseobacteraceae</taxon>
        <taxon>Epibacterium</taxon>
    </lineage>
</organism>
<evidence type="ECO:0000256" key="3">
    <source>
        <dbReference type="ARBA" id="ARBA00023163"/>
    </source>
</evidence>
<name>A0A1G5QFX0_9RHOB</name>
<dbReference type="InterPro" id="IPR009057">
    <property type="entry name" value="Homeodomain-like_sf"/>
</dbReference>
<dbReference type="Pfam" id="PF12833">
    <property type="entry name" value="HTH_18"/>
    <property type="match status" value="1"/>
</dbReference>
<dbReference type="InterPro" id="IPR018060">
    <property type="entry name" value="HTH_AraC"/>
</dbReference>
<dbReference type="SMART" id="SM00342">
    <property type="entry name" value="HTH_ARAC"/>
    <property type="match status" value="1"/>
</dbReference>
<dbReference type="PROSITE" id="PS01124">
    <property type="entry name" value="HTH_ARAC_FAMILY_2"/>
    <property type="match status" value="1"/>
</dbReference>
<dbReference type="PRINTS" id="PR00032">
    <property type="entry name" value="HTHARAC"/>
</dbReference>
<dbReference type="Proteomes" id="UP000198767">
    <property type="component" value="Unassembled WGS sequence"/>
</dbReference>
<gene>
    <name evidence="5" type="ORF">SAMN04488118_10485</name>
</gene>
<keyword evidence="2" id="KW-0238">DNA-binding</keyword>
<dbReference type="GO" id="GO:0043565">
    <property type="term" value="F:sequence-specific DNA binding"/>
    <property type="evidence" value="ECO:0007669"/>
    <property type="project" value="InterPro"/>
</dbReference>
<dbReference type="STRING" id="1156985.SAMN04488118_10485"/>